<reference evidence="2" key="1">
    <citation type="submission" date="2021-04" db="EMBL/GenBank/DDBJ databases">
        <title>Biosynthetic gene clusters of Dactylosporangioum roseum.</title>
        <authorList>
            <person name="Hartkoorn R.C."/>
            <person name="Beaudoing E."/>
            <person name="Hot D."/>
            <person name="Moureu S."/>
        </authorList>
    </citation>
    <scope>NUCLEOTIDE SEQUENCE</scope>
    <source>
        <strain evidence="2">NRRL B-16295</strain>
    </source>
</reference>
<dbReference type="RefSeq" id="WP_260723541.1">
    <property type="nucleotide sequence ID" value="NZ_BAAABS010000025.1"/>
</dbReference>
<keyword evidence="1" id="KW-0472">Membrane</keyword>
<gene>
    <name evidence="2" type="ORF">Drose_23680</name>
</gene>
<feature type="transmembrane region" description="Helical" evidence="1">
    <location>
        <begin position="68"/>
        <end position="90"/>
    </location>
</feature>
<feature type="transmembrane region" description="Helical" evidence="1">
    <location>
        <begin position="135"/>
        <end position="153"/>
    </location>
</feature>
<dbReference type="PANTHER" id="PTHR37314">
    <property type="entry name" value="SLR0142 PROTEIN"/>
    <property type="match status" value="1"/>
</dbReference>
<evidence type="ECO:0000313" key="3">
    <source>
        <dbReference type="Proteomes" id="UP001058271"/>
    </source>
</evidence>
<feature type="transmembrane region" description="Helical" evidence="1">
    <location>
        <begin position="102"/>
        <end position="120"/>
    </location>
</feature>
<protein>
    <submittedName>
        <fullName evidence="2">DUF1275 domain-containing protein</fullName>
    </submittedName>
</protein>
<feature type="transmembrane region" description="Helical" evidence="1">
    <location>
        <begin position="193"/>
        <end position="213"/>
    </location>
</feature>
<name>A0ABY5YYC3_9ACTN</name>
<feature type="transmembrane region" description="Helical" evidence="1">
    <location>
        <begin position="219"/>
        <end position="236"/>
    </location>
</feature>
<evidence type="ECO:0000256" key="1">
    <source>
        <dbReference type="SAM" id="Phobius"/>
    </source>
</evidence>
<dbReference type="EMBL" id="CP073721">
    <property type="protein sequence ID" value="UWZ34237.1"/>
    <property type="molecule type" value="Genomic_DNA"/>
</dbReference>
<accession>A0ABY5YYC3</accession>
<dbReference type="InterPro" id="IPR010699">
    <property type="entry name" value="DUF1275"/>
</dbReference>
<feature type="transmembrane region" description="Helical" evidence="1">
    <location>
        <begin position="24"/>
        <end position="48"/>
    </location>
</feature>
<sequence>MGATGGSSTAGEPPDSRAEYRFPLLALATTTGVAGLLDALALTRYGVFVANQSGNLMHLGMGLAGHDPLWPASAASIGAFGFGAGIAFRVRRVCGPEHRPDPAVVQCCLALTALILWAVVDVTLDRGVPDPGRRAVLAAAGAFFMGCLGGLFVRTAGFATTITYQSGTVIKTGQRIVSWITGSGESRRKAAQGAMLGLLGLVGYVSGGFVGALASSRPIVTFALAVAALVVLMLTLRSARRPPRE</sequence>
<keyword evidence="1" id="KW-0812">Transmembrane</keyword>
<dbReference type="PANTHER" id="PTHR37314:SF4">
    <property type="entry name" value="UPF0700 TRANSMEMBRANE PROTEIN YOAK"/>
    <property type="match status" value="1"/>
</dbReference>
<organism evidence="2 3">
    <name type="scientific">Dactylosporangium roseum</name>
    <dbReference type="NCBI Taxonomy" id="47989"/>
    <lineage>
        <taxon>Bacteria</taxon>
        <taxon>Bacillati</taxon>
        <taxon>Actinomycetota</taxon>
        <taxon>Actinomycetes</taxon>
        <taxon>Micromonosporales</taxon>
        <taxon>Micromonosporaceae</taxon>
        <taxon>Dactylosporangium</taxon>
    </lineage>
</organism>
<keyword evidence="3" id="KW-1185">Reference proteome</keyword>
<dbReference type="Proteomes" id="UP001058271">
    <property type="component" value="Chromosome"/>
</dbReference>
<proteinExistence type="predicted"/>
<dbReference type="Pfam" id="PF06912">
    <property type="entry name" value="DUF1275"/>
    <property type="match status" value="1"/>
</dbReference>
<evidence type="ECO:0000313" key="2">
    <source>
        <dbReference type="EMBL" id="UWZ34237.1"/>
    </source>
</evidence>
<keyword evidence="1" id="KW-1133">Transmembrane helix</keyword>